<organism evidence="1 2">
    <name type="scientific">Culex pipiens pipiens</name>
    <name type="common">Northern house mosquito</name>
    <dbReference type="NCBI Taxonomy" id="38569"/>
    <lineage>
        <taxon>Eukaryota</taxon>
        <taxon>Metazoa</taxon>
        <taxon>Ecdysozoa</taxon>
        <taxon>Arthropoda</taxon>
        <taxon>Hexapoda</taxon>
        <taxon>Insecta</taxon>
        <taxon>Pterygota</taxon>
        <taxon>Neoptera</taxon>
        <taxon>Endopterygota</taxon>
        <taxon>Diptera</taxon>
        <taxon>Nematocera</taxon>
        <taxon>Culicoidea</taxon>
        <taxon>Culicidae</taxon>
        <taxon>Culicinae</taxon>
        <taxon>Culicini</taxon>
        <taxon>Culex</taxon>
        <taxon>Culex</taxon>
    </lineage>
</organism>
<keyword evidence="2" id="KW-1185">Reference proteome</keyword>
<evidence type="ECO:0000313" key="1">
    <source>
        <dbReference type="EMBL" id="KAL1398484.1"/>
    </source>
</evidence>
<sequence length="160" mass="18064">MDATLRDLALRVIPVLDGTAGSKELFLFTSKYFANQLVGASNAAQEELGLIMASRLRGTYAVQAAQKKCKTHDELVSKTIPILDDSNDTVELFRYVCQYFNQRLRLSSPECREELAIIVMSKLRGNRARKAVLMQCKTYEEIEQSLSASVMDAYIFKNKQ</sequence>
<protein>
    <submittedName>
        <fullName evidence="1">Uncharacterized protein</fullName>
    </submittedName>
</protein>
<dbReference type="EMBL" id="JBEHCU010005878">
    <property type="protein sequence ID" value="KAL1398484.1"/>
    <property type="molecule type" value="Genomic_DNA"/>
</dbReference>
<dbReference type="Proteomes" id="UP001562425">
    <property type="component" value="Unassembled WGS sequence"/>
</dbReference>
<gene>
    <name evidence="1" type="ORF">pipiens_008930</name>
</gene>
<proteinExistence type="predicted"/>
<dbReference type="AlphaFoldDB" id="A0ABD1DFM2"/>
<accession>A0ABD1DFM2</accession>
<comment type="caution">
    <text evidence="1">The sequence shown here is derived from an EMBL/GenBank/DDBJ whole genome shotgun (WGS) entry which is preliminary data.</text>
</comment>
<reference evidence="1 2" key="1">
    <citation type="submission" date="2024-05" db="EMBL/GenBank/DDBJ databases">
        <title>Culex pipiens pipiens assembly and annotation.</title>
        <authorList>
            <person name="Alout H."/>
            <person name="Durand T."/>
        </authorList>
    </citation>
    <scope>NUCLEOTIDE SEQUENCE [LARGE SCALE GENOMIC DNA]</scope>
    <source>
        <strain evidence="1">HA-2024</strain>
        <tissue evidence="1">Whole body</tissue>
    </source>
</reference>
<name>A0ABD1DFM2_CULPP</name>
<evidence type="ECO:0000313" key="2">
    <source>
        <dbReference type="Proteomes" id="UP001562425"/>
    </source>
</evidence>